<protein>
    <submittedName>
        <fullName evidence="3">Potassium transporter TrkA</fullName>
    </submittedName>
</protein>
<feature type="domain" description="RCK N-terminal" evidence="2">
    <location>
        <begin position="298"/>
        <end position="434"/>
    </location>
</feature>
<dbReference type="InterPro" id="IPR050721">
    <property type="entry name" value="Trk_Ktr_HKT_K-transport"/>
</dbReference>
<keyword evidence="1" id="KW-0472">Membrane</keyword>
<dbReference type="Proteomes" id="UP001143362">
    <property type="component" value="Unassembled WGS sequence"/>
</dbReference>
<accession>A0ABT3TCU7</accession>
<dbReference type="SUPFAM" id="SSF51735">
    <property type="entry name" value="NAD(P)-binding Rossmann-fold domains"/>
    <property type="match status" value="2"/>
</dbReference>
<evidence type="ECO:0000313" key="3">
    <source>
        <dbReference type="EMBL" id="MCX2980125.1"/>
    </source>
</evidence>
<dbReference type="EMBL" id="SHNN01000001">
    <property type="protein sequence ID" value="MCX2980125.1"/>
    <property type="molecule type" value="Genomic_DNA"/>
</dbReference>
<gene>
    <name evidence="3" type="ORF">EYC98_04505</name>
</gene>
<dbReference type="InterPro" id="IPR036291">
    <property type="entry name" value="NAD(P)-bd_dom_sf"/>
</dbReference>
<keyword evidence="4" id="KW-1185">Reference proteome</keyword>
<proteinExistence type="predicted"/>
<dbReference type="Gene3D" id="3.40.50.720">
    <property type="entry name" value="NAD(P)-binding Rossmann-like Domain"/>
    <property type="match status" value="2"/>
</dbReference>
<sequence length="451" mass="50122">MAKTRYRLTLRNLRQSQQSFIQSAKLTTSSAGHFSMANISEPSSGPGWRSVAGVAIFCSALLGFQLGVGASERPDIGQGGLLVQCYYSLSLFVVGGVDLGTPQGGPFIGRLLLWIAYFGAPLLTASAVIDALIRGFSPQSWALRRVQDHIIIGGAGELTLSYLRVLRQHQPKATVIVACKHIDPSIENELKHGYHAIVAVGDITHEYFLDQLRPAHARKILLLGNDSLRNYEAASIILNRVEDSAGKLVIHCENLRFMRAMASTRVARQCQTFNTYHLAASGLVHNHLIDHFHKTQPRDTVILAGFGRFGQIILEQLQEHARGEMETVAIIDKDAHRRLMVADEQMAFSGEYRRELFEGDISHPEIWEQLRSKVPLTGEDTVVVLGTGREEENLRTAIWLRRHFPKAKLIARSSRESRFAAEVGAEHSIISISITQLVEDNIPPDWLLEST</sequence>
<keyword evidence="1" id="KW-0812">Transmembrane</keyword>
<dbReference type="Pfam" id="PF02254">
    <property type="entry name" value="TrkA_N"/>
    <property type="match status" value="1"/>
</dbReference>
<dbReference type="PANTHER" id="PTHR43833">
    <property type="entry name" value="POTASSIUM CHANNEL PROTEIN 2-RELATED-RELATED"/>
    <property type="match status" value="1"/>
</dbReference>
<name>A0ABT3TCU7_9GAMM</name>
<dbReference type="PANTHER" id="PTHR43833:SF11">
    <property type="entry name" value="VOLTAGE-GATED POTASSIUM CHANNEL KCH"/>
    <property type="match status" value="1"/>
</dbReference>
<organism evidence="3 4">
    <name type="scientific">Candidatus Litorirhabdus singularis</name>
    <dbReference type="NCBI Taxonomy" id="2518993"/>
    <lineage>
        <taxon>Bacteria</taxon>
        <taxon>Pseudomonadati</taxon>
        <taxon>Pseudomonadota</taxon>
        <taxon>Gammaproteobacteria</taxon>
        <taxon>Cellvibrionales</taxon>
        <taxon>Halieaceae</taxon>
        <taxon>Candidatus Litorirhabdus</taxon>
    </lineage>
</organism>
<feature type="transmembrane region" description="Helical" evidence="1">
    <location>
        <begin position="111"/>
        <end position="133"/>
    </location>
</feature>
<evidence type="ECO:0000259" key="2">
    <source>
        <dbReference type="PROSITE" id="PS51201"/>
    </source>
</evidence>
<evidence type="ECO:0000313" key="4">
    <source>
        <dbReference type="Proteomes" id="UP001143362"/>
    </source>
</evidence>
<reference evidence="3" key="1">
    <citation type="submission" date="2019-02" db="EMBL/GenBank/DDBJ databases">
        <authorList>
            <person name="Li S.-H."/>
        </authorList>
    </citation>
    <scope>NUCLEOTIDE SEQUENCE</scope>
    <source>
        <strain evidence="3">IMCC14734</strain>
    </source>
</reference>
<keyword evidence="1" id="KW-1133">Transmembrane helix</keyword>
<comment type="caution">
    <text evidence="3">The sequence shown here is derived from an EMBL/GenBank/DDBJ whole genome shotgun (WGS) entry which is preliminary data.</text>
</comment>
<evidence type="ECO:0000256" key="1">
    <source>
        <dbReference type="SAM" id="Phobius"/>
    </source>
</evidence>
<dbReference type="InterPro" id="IPR003148">
    <property type="entry name" value="RCK_N"/>
</dbReference>
<dbReference type="PROSITE" id="PS51201">
    <property type="entry name" value="RCK_N"/>
    <property type="match status" value="1"/>
</dbReference>